<dbReference type="AlphaFoldDB" id="A0A451BJC1"/>
<feature type="compositionally biased region" description="Basic and acidic residues" evidence="1">
    <location>
        <begin position="306"/>
        <end position="316"/>
    </location>
</feature>
<proteinExistence type="predicted"/>
<dbReference type="GO" id="GO:0005975">
    <property type="term" value="P:carbohydrate metabolic process"/>
    <property type="evidence" value="ECO:0007669"/>
    <property type="project" value="InterPro"/>
</dbReference>
<sequence length="371" mass="40943">MQHNLYRISALLLITLLPWFATPLGIVPTDKDNPSAKTREQKNSVPPKPSPSITFVPTRAPSHAESAKKHSEKKSDSTRFSHATPLISIVVDDLGYRLTEGIQAVNLPGPITLSIIPHTPHAKRLSELAHKLGKEILLHMPMEPKANHYLEPDGLTTRMTRAQLTQSVHKSITSLPHAKGINNHMGSLLTRQAKPMRWLMEAILQHDKQLFFLDSRTAANTVAAITARQYGIPTLERDVFLDHEANPNAIRAQFHRMIRKAKAQETALGLAHPYPETLQVLKQLLPQLSDRGVTLVPASLLLAKQMDKAQQSEDTNKPAGPSRTGEPPIQSISDTGNKNEIDHGATPPSPQTTVKLPEEKQSPPNPNPTSR</sequence>
<protein>
    <submittedName>
        <fullName evidence="2">Uncharacterized conserved protein YibQ, putative polysaccharide deacetylase 2 family</fullName>
    </submittedName>
</protein>
<dbReference type="PANTHER" id="PTHR30105:SF2">
    <property type="entry name" value="DIVERGENT POLYSACCHARIDE DEACETYLASE SUPERFAMILY"/>
    <property type="match status" value="1"/>
</dbReference>
<organism evidence="2">
    <name type="scientific">Candidatus Kentrum sp. SD</name>
    <dbReference type="NCBI Taxonomy" id="2126332"/>
    <lineage>
        <taxon>Bacteria</taxon>
        <taxon>Pseudomonadati</taxon>
        <taxon>Pseudomonadota</taxon>
        <taxon>Gammaproteobacteria</taxon>
        <taxon>Candidatus Kentrum</taxon>
    </lineage>
</organism>
<evidence type="ECO:0000313" key="2">
    <source>
        <dbReference type="EMBL" id="VFK78381.1"/>
    </source>
</evidence>
<feature type="compositionally biased region" description="Basic and acidic residues" evidence="1">
    <location>
        <begin position="30"/>
        <end position="42"/>
    </location>
</feature>
<reference evidence="2" key="1">
    <citation type="submission" date="2019-02" db="EMBL/GenBank/DDBJ databases">
        <authorList>
            <person name="Gruber-Vodicka R. H."/>
            <person name="Seah K. B. B."/>
        </authorList>
    </citation>
    <scope>NUCLEOTIDE SEQUENCE</scope>
    <source>
        <strain evidence="2">BECK_S127</strain>
    </source>
</reference>
<dbReference type="SUPFAM" id="SSF88713">
    <property type="entry name" value="Glycoside hydrolase/deacetylase"/>
    <property type="match status" value="1"/>
</dbReference>
<dbReference type="PANTHER" id="PTHR30105">
    <property type="entry name" value="UNCHARACTERIZED YIBQ-RELATED"/>
    <property type="match status" value="1"/>
</dbReference>
<dbReference type="Gene3D" id="3.20.20.370">
    <property type="entry name" value="Glycoside hydrolase/deacetylase"/>
    <property type="match status" value="1"/>
</dbReference>
<feature type="region of interest" description="Disordered" evidence="1">
    <location>
        <begin position="306"/>
        <end position="371"/>
    </location>
</feature>
<accession>A0A451BJC1</accession>
<feature type="region of interest" description="Disordered" evidence="1">
    <location>
        <begin position="30"/>
        <end position="79"/>
    </location>
</feature>
<dbReference type="Pfam" id="PF04748">
    <property type="entry name" value="Polysacc_deac_2"/>
    <property type="match status" value="1"/>
</dbReference>
<dbReference type="EMBL" id="CAADHB010000013">
    <property type="protein sequence ID" value="VFK78381.1"/>
    <property type="molecule type" value="Genomic_DNA"/>
</dbReference>
<feature type="compositionally biased region" description="Basic and acidic residues" evidence="1">
    <location>
        <begin position="65"/>
        <end position="79"/>
    </location>
</feature>
<gene>
    <name evidence="2" type="ORF">BECKSD772D_GA0070982_101325</name>
</gene>
<dbReference type="CDD" id="cd10936">
    <property type="entry name" value="CE4_DAC2"/>
    <property type="match status" value="1"/>
</dbReference>
<dbReference type="InterPro" id="IPR011330">
    <property type="entry name" value="Glyco_hydro/deAcase_b/a-brl"/>
</dbReference>
<dbReference type="InterPro" id="IPR006837">
    <property type="entry name" value="Divergent_DAC"/>
</dbReference>
<evidence type="ECO:0000256" key="1">
    <source>
        <dbReference type="SAM" id="MobiDB-lite"/>
    </source>
</evidence>
<name>A0A451BJC1_9GAMM</name>